<sequence>QVSDSITPIASASAMAGLPSSLFVNATTKLPLSSRKHAATQKKFCSA</sequence>
<reference evidence="1 2" key="1">
    <citation type="journal article" date="2018" name="Front. Plant Sci.">
        <title>Red Clover (Trifolium pratense) and Zigzag Clover (T. medium) - A Picture of Genomic Similarities and Differences.</title>
        <authorList>
            <person name="Dluhosova J."/>
            <person name="Istvanek J."/>
            <person name="Nedelnik J."/>
            <person name="Repkova J."/>
        </authorList>
    </citation>
    <scope>NUCLEOTIDE SEQUENCE [LARGE SCALE GENOMIC DNA]</scope>
    <source>
        <strain evidence="2">cv. 10/8</strain>
        <tissue evidence="1">Leaf</tissue>
    </source>
</reference>
<evidence type="ECO:0000313" key="2">
    <source>
        <dbReference type="Proteomes" id="UP000265520"/>
    </source>
</evidence>
<comment type="caution">
    <text evidence="1">The sequence shown here is derived from an EMBL/GenBank/DDBJ whole genome shotgun (WGS) entry which is preliminary data.</text>
</comment>
<proteinExistence type="predicted"/>
<gene>
    <name evidence="1" type="ORF">A2U01_0100204</name>
</gene>
<evidence type="ECO:0000313" key="1">
    <source>
        <dbReference type="EMBL" id="MCI78933.1"/>
    </source>
</evidence>
<dbReference type="AlphaFoldDB" id="A0A392UUP6"/>
<dbReference type="Proteomes" id="UP000265520">
    <property type="component" value="Unassembled WGS sequence"/>
</dbReference>
<keyword evidence="2" id="KW-1185">Reference proteome</keyword>
<dbReference type="EMBL" id="LXQA010962125">
    <property type="protein sequence ID" value="MCI78933.1"/>
    <property type="molecule type" value="Genomic_DNA"/>
</dbReference>
<feature type="non-terminal residue" evidence="1">
    <location>
        <position position="1"/>
    </location>
</feature>
<name>A0A392UUP6_9FABA</name>
<protein>
    <submittedName>
        <fullName evidence="1">Uncharacterized protein</fullName>
    </submittedName>
</protein>
<organism evidence="1 2">
    <name type="scientific">Trifolium medium</name>
    <dbReference type="NCBI Taxonomy" id="97028"/>
    <lineage>
        <taxon>Eukaryota</taxon>
        <taxon>Viridiplantae</taxon>
        <taxon>Streptophyta</taxon>
        <taxon>Embryophyta</taxon>
        <taxon>Tracheophyta</taxon>
        <taxon>Spermatophyta</taxon>
        <taxon>Magnoliopsida</taxon>
        <taxon>eudicotyledons</taxon>
        <taxon>Gunneridae</taxon>
        <taxon>Pentapetalae</taxon>
        <taxon>rosids</taxon>
        <taxon>fabids</taxon>
        <taxon>Fabales</taxon>
        <taxon>Fabaceae</taxon>
        <taxon>Papilionoideae</taxon>
        <taxon>50 kb inversion clade</taxon>
        <taxon>NPAAA clade</taxon>
        <taxon>Hologalegina</taxon>
        <taxon>IRL clade</taxon>
        <taxon>Trifolieae</taxon>
        <taxon>Trifolium</taxon>
    </lineage>
</organism>
<accession>A0A392UUP6</accession>